<gene>
    <name evidence="1" type="ORF">WJX74_000582</name>
</gene>
<comment type="caution">
    <text evidence="1">The sequence shown here is derived from an EMBL/GenBank/DDBJ whole genome shotgun (WGS) entry which is preliminary data.</text>
</comment>
<sequence length="684" mass="76368">MATPTTDENASTLIANSFKSPAEGVAARWPQSKKNRQELHSCAWMEHMGRLCTDGLDEDSATPGSDLLERSKAFAVPSTSVTLHELLTVAKSKADLKLTAPVTKKQQKCQLERINLCLQLPSHLVQEELREFGLPSQRPVAYLEAWFMHQVKSHPRSTADFERRTAKLFWADQDEDRSQRPGPYLLMQDMLGLLPTLQANPAWVRAAVTTVWANAETTLISNHLFHGQLLTFLEDSWLMGSLSIESIVDLFSSLRLFSFRTIPFYQTLAQLFLSPDRVLRHIFLQHDQDDCTKLLHYQEAHGLTASLKLEPVPAAADYPTEILGLHNTMSTAWHILRTPTQDVAVASTWRQPVEELANNCTVRVLQLYVTCALDQAVAALGPSGAAGWSEGIEELMQNSSSNEVRQLREHVTAFLLAFLDAMPRVLVPRNSPTLLEALHWAAAEHSFSQPLRYHSSCTMHSQIGLLFEHVLCELVQRQYLTMTAACGLVRCNYTKPCTSLAMTDLRTARFFLWMLSKGAAASQSSADQTDLACMYTCSGVSLAQLLPQDLCAHPEWLDLYLGEYEGLKHLVLQQLPKYSVKPGRKHDPAASFSALRACLFRYQHPQDPVTVVGLNTFIVPPADFFGTSKPVPQLAAVTSLLAVDFILASWPCPSNDVLLAMAQRLIFMHANRQLPSGQEADFHR</sequence>
<protein>
    <submittedName>
        <fullName evidence="1">Uncharacterized protein</fullName>
    </submittedName>
</protein>
<dbReference type="Proteomes" id="UP001438707">
    <property type="component" value="Unassembled WGS sequence"/>
</dbReference>
<organism evidence="1 2">
    <name type="scientific">Apatococcus lobatus</name>
    <dbReference type="NCBI Taxonomy" id="904363"/>
    <lineage>
        <taxon>Eukaryota</taxon>
        <taxon>Viridiplantae</taxon>
        <taxon>Chlorophyta</taxon>
        <taxon>core chlorophytes</taxon>
        <taxon>Trebouxiophyceae</taxon>
        <taxon>Chlorellales</taxon>
        <taxon>Chlorellaceae</taxon>
        <taxon>Apatococcus</taxon>
    </lineage>
</organism>
<accession>A0AAW1RXT0</accession>
<keyword evidence="2" id="KW-1185">Reference proteome</keyword>
<proteinExistence type="predicted"/>
<evidence type="ECO:0000313" key="1">
    <source>
        <dbReference type="EMBL" id="KAK9838647.1"/>
    </source>
</evidence>
<reference evidence="1 2" key="1">
    <citation type="journal article" date="2024" name="Nat. Commun.">
        <title>Phylogenomics reveals the evolutionary origins of lichenization in chlorophyte algae.</title>
        <authorList>
            <person name="Puginier C."/>
            <person name="Libourel C."/>
            <person name="Otte J."/>
            <person name="Skaloud P."/>
            <person name="Haon M."/>
            <person name="Grisel S."/>
            <person name="Petersen M."/>
            <person name="Berrin J.G."/>
            <person name="Delaux P.M."/>
            <person name="Dal Grande F."/>
            <person name="Keller J."/>
        </authorList>
    </citation>
    <scope>NUCLEOTIDE SEQUENCE [LARGE SCALE GENOMIC DNA]</scope>
    <source>
        <strain evidence="1 2">SAG 2145</strain>
    </source>
</reference>
<evidence type="ECO:0000313" key="2">
    <source>
        <dbReference type="Proteomes" id="UP001438707"/>
    </source>
</evidence>
<dbReference type="AlphaFoldDB" id="A0AAW1RXT0"/>
<dbReference type="EMBL" id="JALJOS010000005">
    <property type="protein sequence ID" value="KAK9838647.1"/>
    <property type="molecule type" value="Genomic_DNA"/>
</dbReference>
<name>A0AAW1RXT0_9CHLO</name>